<evidence type="ECO:0000313" key="1">
    <source>
        <dbReference type="EnsemblPlants" id="AET4Gv20247900.2"/>
    </source>
</evidence>
<dbReference type="Proteomes" id="UP000015105">
    <property type="component" value="Chromosome 4D"/>
</dbReference>
<dbReference type="Gramene" id="AET4Gv20247900.2">
    <property type="protein sequence ID" value="AET4Gv20247900.2"/>
    <property type="gene ID" value="AET4Gv20247900"/>
</dbReference>
<accession>A0A453HNV6</accession>
<protein>
    <submittedName>
        <fullName evidence="1">Uncharacterized protein</fullName>
    </submittedName>
</protein>
<keyword evidence="2" id="KW-1185">Reference proteome</keyword>
<reference evidence="1" key="5">
    <citation type="journal article" date="2021" name="G3 (Bethesda)">
        <title>Aegilops tauschii genome assembly Aet v5.0 features greater sequence contiguity and improved annotation.</title>
        <authorList>
            <person name="Wang L."/>
            <person name="Zhu T."/>
            <person name="Rodriguez J.C."/>
            <person name="Deal K.R."/>
            <person name="Dubcovsky J."/>
            <person name="McGuire P.E."/>
            <person name="Lux T."/>
            <person name="Spannagl M."/>
            <person name="Mayer K.F.X."/>
            <person name="Baldrich P."/>
            <person name="Meyers B.C."/>
            <person name="Huo N."/>
            <person name="Gu Y.Q."/>
            <person name="Zhou H."/>
            <person name="Devos K.M."/>
            <person name="Bennetzen J.L."/>
            <person name="Unver T."/>
            <person name="Budak H."/>
            <person name="Gulick P.J."/>
            <person name="Galiba G."/>
            <person name="Kalapos B."/>
            <person name="Nelson D.R."/>
            <person name="Li P."/>
            <person name="You F.M."/>
            <person name="Luo M.C."/>
            <person name="Dvorak J."/>
        </authorList>
    </citation>
    <scope>NUCLEOTIDE SEQUENCE [LARGE SCALE GENOMIC DNA]</scope>
    <source>
        <strain evidence="1">cv. AL8/78</strain>
    </source>
</reference>
<dbReference type="EnsemblPlants" id="AET4Gv20247900.2">
    <property type="protein sequence ID" value="AET4Gv20247900.2"/>
    <property type="gene ID" value="AET4Gv20247900"/>
</dbReference>
<dbReference type="AlphaFoldDB" id="A0A453HNV6"/>
<dbReference type="PANTHER" id="PTHR44586">
    <property type="entry name" value="F-BOX DOMAIN CONTAINING PROTEIN, EXPRESSED"/>
    <property type="match status" value="1"/>
</dbReference>
<proteinExistence type="predicted"/>
<name>A0A453HNV6_AEGTS</name>
<sequence>DGRAVGLHCGGQLVGSPLPSLGGIRPRRSGAIDGSPCDDEQHNWMYKTNPRDIGVLNLEDDSREEIVSPLWSSWPSPIWITPSLTVMNLSLYK</sequence>
<evidence type="ECO:0000313" key="2">
    <source>
        <dbReference type="Proteomes" id="UP000015105"/>
    </source>
</evidence>
<reference evidence="2" key="2">
    <citation type="journal article" date="2017" name="Nat. Plants">
        <title>The Aegilops tauschii genome reveals multiple impacts of transposons.</title>
        <authorList>
            <person name="Zhao G."/>
            <person name="Zou C."/>
            <person name="Li K."/>
            <person name="Wang K."/>
            <person name="Li T."/>
            <person name="Gao L."/>
            <person name="Zhang X."/>
            <person name="Wang H."/>
            <person name="Yang Z."/>
            <person name="Liu X."/>
            <person name="Jiang W."/>
            <person name="Mao L."/>
            <person name="Kong X."/>
            <person name="Jiao Y."/>
            <person name="Jia J."/>
        </authorList>
    </citation>
    <scope>NUCLEOTIDE SEQUENCE [LARGE SCALE GENOMIC DNA]</scope>
    <source>
        <strain evidence="2">cv. AL8/78</strain>
    </source>
</reference>
<reference evidence="1" key="3">
    <citation type="journal article" date="2017" name="Nature">
        <title>Genome sequence of the progenitor of the wheat D genome Aegilops tauschii.</title>
        <authorList>
            <person name="Luo M.C."/>
            <person name="Gu Y.Q."/>
            <person name="Puiu D."/>
            <person name="Wang H."/>
            <person name="Twardziok S.O."/>
            <person name="Deal K.R."/>
            <person name="Huo N."/>
            <person name="Zhu T."/>
            <person name="Wang L."/>
            <person name="Wang Y."/>
            <person name="McGuire P.E."/>
            <person name="Liu S."/>
            <person name="Long H."/>
            <person name="Ramasamy R.K."/>
            <person name="Rodriguez J.C."/>
            <person name="Van S.L."/>
            <person name="Yuan L."/>
            <person name="Wang Z."/>
            <person name="Xia Z."/>
            <person name="Xiao L."/>
            <person name="Anderson O.D."/>
            <person name="Ouyang S."/>
            <person name="Liang Y."/>
            <person name="Zimin A.V."/>
            <person name="Pertea G."/>
            <person name="Qi P."/>
            <person name="Bennetzen J.L."/>
            <person name="Dai X."/>
            <person name="Dawson M.W."/>
            <person name="Muller H.G."/>
            <person name="Kugler K."/>
            <person name="Rivarola-Duarte L."/>
            <person name="Spannagl M."/>
            <person name="Mayer K.F.X."/>
            <person name="Lu F.H."/>
            <person name="Bevan M.W."/>
            <person name="Leroy P."/>
            <person name="Li P."/>
            <person name="You F.M."/>
            <person name="Sun Q."/>
            <person name="Liu Z."/>
            <person name="Lyons E."/>
            <person name="Wicker T."/>
            <person name="Salzberg S.L."/>
            <person name="Devos K.M."/>
            <person name="Dvorak J."/>
        </authorList>
    </citation>
    <scope>NUCLEOTIDE SEQUENCE [LARGE SCALE GENOMIC DNA]</scope>
    <source>
        <strain evidence="1">cv. AL8/78</strain>
    </source>
</reference>
<organism evidence="1 2">
    <name type="scientific">Aegilops tauschii subsp. strangulata</name>
    <name type="common">Goatgrass</name>
    <dbReference type="NCBI Taxonomy" id="200361"/>
    <lineage>
        <taxon>Eukaryota</taxon>
        <taxon>Viridiplantae</taxon>
        <taxon>Streptophyta</taxon>
        <taxon>Embryophyta</taxon>
        <taxon>Tracheophyta</taxon>
        <taxon>Spermatophyta</taxon>
        <taxon>Magnoliopsida</taxon>
        <taxon>Liliopsida</taxon>
        <taxon>Poales</taxon>
        <taxon>Poaceae</taxon>
        <taxon>BOP clade</taxon>
        <taxon>Pooideae</taxon>
        <taxon>Triticodae</taxon>
        <taxon>Triticeae</taxon>
        <taxon>Triticinae</taxon>
        <taxon>Aegilops</taxon>
    </lineage>
</organism>
<reference evidence="2" key="1">
    <citation type="journal article" date="2014" name="Science">
        <title>Ancient hybridizations among the ancestral genomes of bread wheat.</title>
        <authorList>
            <consortium name="International Wheat Genome Sequencing Consortium,"/>
            <person name="Marcussen T."/>
            <person name="Sandve S.R."/>
            <person name="Heier L."/>
            <person name="Spannagl M."/>
            <person name="Pfeifer M."/>
            <person name="Jakobsen K.S."/>
            <person name="Wulff B.B."/>
            <person name="Steuernagel B."/>
            <person name="Mayer K.F."/>
            <person name="Olsen O.A."/>
        </authorList>
    </citation>
    <scope>NUCLEOTIDE SEQUENCE [LARGE SCALE GENOMIC DNA]</scope>
    <source>
        <strain evidence="2">cv. AL8/78</strain>
    </source>
</reference>
<reference evidence="1" key="4">
    <citation type="submission" date="2019-03" db="UniProtKB">
        <authorList>
            <consortium name="EnsemblPlants"/>
        </authorList>
    </citation>
    <scope>IDENTIFICATION</scope>
</reference>
<dbReference type="PANTHER" id="PTHR44586:SF11">
    <property type="entry name" value="F-BOX DOMAIN-CONTAINING PROTEIN"/>
    <property type="match status" value="1"/>
</dbReference>